<keyword evidence="2" id="KW-1185">Reference proteome</keyword>
<protein>
    <submittedName>
        <fullName evidence="1">Uncharacterized protein</fullName>
    </submittedName>
</protein>
<gene>
    <name evidence="1" type="ORF">JHT90_09495</name>
</gene>
<dbReference type="Proteomes" id="UP000595278">
    <property type="component" value="Chromosome"/>
</dbReference>
<dbReference type="PROSITE" id="PS51257">
    <property type="entry name" value="PROKAR_LIPOPROTEIN"/>
    <property type="match status" value="1"/>
</dbReference>
<dbReference type="EMBL" id="CP067393">
    <property type="protein sequence ID" value="QQP84642.1"/>
    <property type="molecule type" value="Genomic_DNA"/>
</dbReference>
<dbReference type="AlphaFoldDB" id="A0A974NDW0"/>
<name>A0A974NDW0_9GAMM</name>
<dbReference type="RefSeq" id="WP_201090539.1">
    <property type="nucleotide sequence ID" value="NZ_CP067393.1"/>
</dbReference>
<reference evidence="1 2" key="1">
    <citation type="submission" date="2021-01" db="EMBL/GenBank/DDBJ databases">
        <title>Entomomonas sp. F2A isolated from a house cricket (Acheta domesticus).</title>
        <authorList>
            <person name="Spergser J."/>
            <person name="Busse H.-J."/>
        </authorList>
    </citation>
    <scope>NUCLEOTIDE SEQUENCE [LARGE SCALE GENOMIC DNA]</scope>
    <source>
        <strain evidence="1 2">F2A</strain>
    </source>
</reference>
<evidence type="ECO:0000313" key="1">
    <source>
        <dbReference type="EMBL" id="QQP84642.1"/>
    </source>
</evidence>
<sequence>MKKQLNILIISIIFLITGCTFTEKIPVAPDTLPHAITGKPYYSQIFIEIQGNGGDLGLIDFTLTPVDSGLKWGYCNPEGTTLEAYKCLIIEGIPNKVSDVTFYVSGSLMPSHRLFYRVEYIIDKTYVIKVKERE</sequence>
<accession>A0A974NDW0</accession>
<organism evidence="1 2">
    <name type="scientific">Entomomonas asaccharolytica</name>
    <dbReference type="NCBI Taxonomy" id="2785331"/>
    <lineage>
        <taxon>Bacteria</taxon>
        <taxon>Pseudomonadati</taxon>
        <taxon>Pseudomonadota</taxon>
        <taxon>Gammaproteobacteria</taxon>
        <taxon>Pseudomonadales</taxon>
        <taxon>Pseudomonadaceae</taxon>
        <taxon>Entomomonas</taxon>
    </lineage>
</organism>
<proteinExistence type="predicted"/>
<dbReference type="KEGG" id="eaz:JHT90_09495"/>
<evidence type="ECO:0000313" key="2">
    <source>
        <dbReference type="Proteomes" id="UP000595278"/>
    </source>
</evidence>